<dbReference type="InterPro" id="IPR029439">
    <property type="entry name" value="Wzt_C"/>
</dbReference>
<comment type="similarity">
    <text evidence="1">Belongs to the ABC transporter superfamily.</text>
</comment>
<dbReference type="CDD" id="cd10147">
    <property type="entry name" value="Wzt_C-like"/>
    <property type="match status" value="1"/>
</dbReference>
<feature type="domain" description="ABC transporter" evidence="5">
    <location>
        <begin position="39"/>
        <end position="263"/>
    </location>
</feature>
<dbReference type="InterPro" id="IPR027417">
    <property type="entry name" value="P-loop_NTPase"/>
</dbReference>
<dbReference type="PROSITE" id="PS50893">
    <property type="entry name" value="ABC_TRANSPORTER_2"/>
    <property type="match status" value="1"/>
</dbReference>
<dbReference type="AlphaFoldDB" id="A0A7C0XBC6"/>
<reference evidence="6" key="1">
    <citation type="journal article" date="2020" name="mSystems">
        <title>Genome- and Community-Level Interaction Insights into Carbon Utilization and Element Cycling Functions of Hydrothermarchaeota in Hydrothermal Sediment.</title>
        <authorList>
            <person name="Zhou Z."/>
            <person name="Liu Y."/>
            <person name="Xu W."/>
            <person name="Pan J."/>
            <person name="Luo Z.H."/>
            <person name="Li M."/>
        </authorList>
    </citation>
    <scope>NUCLEOTIDE SEQUENCE [LARGE SCALE GENOMIC DNA]</scope>
    <source>
        <strain evidence="6">HyVt-237</strain>
    </source>
</reference>
<evidence type="ECO:0000256" key="2">
    <source>
        <dbReference type="ARBA" id="ARBA00022448"/>
    </source>
</evidence>
<evidence type="ECO:0000259" key="5">
    <source>
        <dbReference type="PROSITE" id="PS50893"/>
    </source>
</evidence>
<keyword evidence="3" id="KW-0547">Nucleotide-binding</keyword>
<dbReference type="Pfam" id="PF14524">
    <property type="entry name" value="Wzt_C"/>
    <property type="match status" value="1"/>
</dbReference>
<keyword evidence="2" id="KW-0813">Transport</keyword>
<dbReference type="GO" id="GO:0140359">
    <property type="term" value="F:ABC-type transporter activity"/>
    <property type="evidence" value="ECO:0007669"/>
    <property type="project" value="InterPro"/>
</dbReference>
<evidence type="ECO:0000313" key="6">
    <source>
        <dbReference type="EMBL" id="HDM90625.1"/>
    </source>
</evidence>
<evidence type="ECO:0000256" key="3">
    <source>
        <dbReference type="ARBA" id="ARBA00022741"/>
    </source>
</evidence>
<dbReference type="InterPro" id="IPR015860">
    <property type="entry name" value="ABC_transpr_TagH-like"/>
</dbReference>
<accession>A0A7C0XBC6</accession>
<dbReference type="Pfam" id="PF00005">
    <property type="entry name" value="ABC_tran"/>
    <property type="match status" value="1"/>
</dbReference>
<name>A0A7C0XBC6_UNCW3</name>
<dbReference type="CDD" id="cd03220">
    <property type="entry name" value="ABC_KpsT_Wzt"/>
    <property type="match status" value="1"/>
</dbReference>
<dbReference type="SUPFAM" id="SSF52540">
    <property type="entry name" value="P-loop containing nucleoside triphosphate hydrolases"/>
    <property type="match status" value="1"/>
</dbReference>
<organism evidence="6">
    <name type="scientific">candidate division WOR-3 bacterium</name>
    <dbReference type="NCBI Taxonomy" id="2052148"/>
    <lineage>
        <taxon>Bacteria</taxon>
        <taxon>Bacteria division WOR-3</taxon>
    </lineage>
</organism>
<dbReference type="GO" id="GO:0005524">
    <property type="term" value="F:ATP binding"/>
    <property type="evidence" value="ECO:0007669"/>
    <property type="project" value="UniProtKB-KW"/>
</dbReference>
<sequence length="418" mass="46318">MGQEGRTATAIPAAVRDDPVCIKAEGLSKCYRFYTSPFHRLADLIFGRGERHCEEIWALKDVDMEVARESCFGIIGENGSGKTTLLSILAGIMPPTSGRLEISGKVSALLELGAGFNPELSGRENVFLYGALLGLRKEELEERFDDIVSFAELSDFIDKPVKTYSSGMYVRLAFSTAINVDPDILLIDEALAVGDIRFQQRCLRKLREFISSGKTIVIASHDLQLILNLCDELMWLRGGRVEAYGSPSSVIKRYEKYLYYKDQLIPETEDHRVYGNGKARIVEARVLVGGRRKNWVKSGEEVEISITVQAISQLKSPILGFAIKDKVGATAFASNTDYEGVQLTGLSAGKLMRGVFRFQWPEVTPGVYTVSVAVADGLQDAHEMCHWLDDVQLLRSISDRQPLGYFALSGVKIEVSQT</sequence>
<evidence type="ECO:0000256" key="4">
    <source>
        <dbReference type="ARBA" id="ARBA00022840"/>
    </source>
</evidence>
<dbReference type="PANTHER" id="PTHR46743:SF2">
    <property type="entry name" value="TEICHOIC ACIDS EXPORT ATP-BINDING PROTEIN TAGH"/>
    <property type="match status" value="1"/>
</dbReference>
<dbReference type="SMART" id="SM00382">
    <property type="entry name" value="AAA"/>
    <property type="match status" value="1"/>
</dbReference>
<dbReference type="InterPro" id="IPR050683">
    <property type="entry name" value="Bact_Polysacc_Export_ATP-bd"/>
</dbReference>
<dbReference type="GO" id="GO:0016887">
    <property type="term" value="F:ATP hydrolysis activity"/>
    <property type="evidence" value="ECO:0007669"/>
    <property type="project" value="InterPro"/>
</dbReference>
<dbReference type="InterPro" id="IPR003593">
    <property type="entry name" value="AAA+_ATPase"/>
</dbReference>
<dbReference type="Gene3D" id="3.40.50.300">
    <property type="entry name" value="P-loop containing nucleotide triphosphate hydrolases"/>
    <property type="match status" value="1"/>
</dbReference>
<dbReference type="EMBL" id="DRBW01000202">
    <property type="protein sequence ID" value="HDM90625.1"/>
    <property type="molecule type" value="Genomic_DNA"/>
</dbReference>
<proteinExistence type="inferred from homology"/>
<comment type="caution">
    <text evidence="6">The sequence shown here is derived from an EMBL/GenBank/DDBJ whole genome shotgun (WGS) entry which is preliminary data.</text>
</comment>
<dbReference type="InterPro" id="IPR003439">
    <property type="entry name" value="ABC_transporter-like_ATP-bd"/>
</dbReference>
<gene>
    <name evidence="6" type="ORF">ENG67_05415</name>
</gene>
<dbReference type="Gene3D" id="2.70.50.60">
    <property type="entry name" value="abc- transporter (atp binding component) like domain"/>
    <property type="match status" value="1"/>
</dbReference>
<dbReference type="GO" id="GO:0016020">
    <property type="term" value="C:membrane"/>
    <property type="evidence" value="ECO:0007669"/>
    <property type="project" value="InterPro"/>
</dbReference>
<dbReference type="PANTHER" id="PTHR46743">
    <property type="entry name" value="TEICHOIC ACIDS EXPORT ATP-BINDING PROTEIN TAGH"/>
    <property type="match status" value="1"/>
</dbReference>
<protein>
    <submittedName>
        <fullName evidence="6">ABC transporter ATP-binding protein</fullName>
    </submittedName>
</protein>
<dbReference type="Proteomes" id="UP000885931">
    <property type="component" value="Unassembled WGS sequence"/>
</dbReference>
<evidence type="ECO:0000256" key="1">
    <source>
        <dbReference type="ARBA" id="ARBA00005417"/>
    </source>
</evidence>
<keyword evidence="4 6" id="KW-0067">ATP-binding</keyword>